<feature type="transmembrane region" description="Helical" evidence="3">
    <location>
        <begin position="397"/>
        <end position="416"/>
    </location>
</feature>
<keyword evidence="3" id="KW-1133">Transmembrane helix</keyword>
<feature type="transmembrane region" description="Helical" evidence="3">
    <location>
        <begin position="128"/>
        <end position="151"/>
    </location>
</feature>
<accession>A0ABV2PU28</accession>
<evidence type="ECO:0000256" key="1">
    <source>
        <dbReference type="ARBA" id="ARBA00022737"/>
    </source>
</evidence>
<dbReference type="PANTHER" id="PTHR44227:SF3">
    <property type="entry name" value="PROTEIN O-MANNOSYL-TRANSFERASE TMTC4"/>
    <property type="match status" value="1"/>
</dbReference>
<name>A0ABV2PU28_9GAMM</name>
<proteinExistence type="predicted"/>
<gene>
    <name evidence="4" type="ORF">ABIE04_000839</name>
</gene>
<feature type="transmembrane region" description="Helical" evidence="3">
    <location>
        <begin position="12"/>
        <end position="30"/>
    </location>
</feature>
<feature type="transmembrane region" description="Helical" evidence="3">
    <location>
        <begin position="428"/>
        <end position="448"/>
    </location>
</feature>
<keyword evidence="1" id="KW-0677">Repeat</keyword>
<dbReference type="EMBL" id="JBEPSD010000001">
    <property type="protein sequence ID" value="MET4568512.1"/>
    <property type="molecule type" value="Genomic_DNA"/>
</dbReference>
<protein>
    <recommendedName>
        <fullName evidence="6">Tetratricopeptide repeat protein</fullName>
    </recommendedName>
</protein>
<reference evidence="4 5" key="1">
    <citation type="submission" date="2024-06" db="EMBL/GenBank/DDBJ databases">
        <title>Sorghum-associated microbial communities from plants grown in Nebraska, USA.</title>
        <authorList>
            <person name="Schachtman D."/>
        </authorList>
    </citation>
    <scope>NUCLEOTIDE SEQUENCE [LARGE SCALE GENOMIC DNA]</scope>
    <source>
        <strain evidence="4 5">1757</strain>
    </source>
</reference>
<keyword evidence="3" id="KW-0812">Transmembrane</keyword>
<feature type="transmembrane region" description="Helical" evidence="3">
    <location>
        <begin position="157"/>
        <end position="173"/>
    </location>
</feature>
<evidence type="ECO:0000313" key="5">
    <source>
        <dbReference type="Proteomes" id="UP001549251"/>
    </source>
</evidence>
<evidence type="ECO:0008006" key="6">
    <source>
        <dbReference type="Google" id="ProtNLM"/>
    </source>
</evidence>
<feature type="transmembrane region" description="Helical" evidence="3">
    <location>
        <begin position="98"/>
        <end position="116"/>
    </location>
</feature>
<feature type="transmembrane region" description="Helical" evidence="3">
    <location>
        <begin position="264"/>
        <end position="286"/>
    </location>
</feature>
<sequence length="667" mass="73415">MHSTSKRSSLYLWILAAALVITAVAYWPGLQGGFLFDDYPNIVDNKGVQPVDASLPSLVAAALSSPSSEFKRPMASLSFAANYLVTGLDPYWMKLTNLVIHLLNGLLAFLLASALLRTIPTDQNPHAGIVASLIAAAWMLLPINLTAVLYVVQRMESLANLFVLLGLIGYLTGRRRMLTQTVIRSPANGGGLGRGRFSSDTGGLILCLISITVPTAIGVLAKETAVMLPLYALLIEWALFRFRKTQESAPSPKEYGAETRCCDFRIIGMFLLVLVVPMVFGLARLLPGILKAETWATRDFTLSTRLLSEARIVVDYIVWTLLPTPSALSFYHDNFRISTGLLAPWTTLASIAVLTALIALAWWLRPRRPLVALGVVLFLGCQLPTGTILPLELIYEHRNYFATFGLLLAIVPLLAVPRGQSFTLPRHVLLAGLLLCWTTLTAMTAHAWGNPLRLAEDLALRAPQSPRAQYELGRTYIIYSHYDPASPFTKLAYAPLEKSAALPYSSILPEQALIFMNSRMKLPLRDAWWDSMIAKLKAHKPGVQDESSLGALTQCARENRCDLPQERMMESFMAALAHPSPSARLLATYGDYAWNVLNDPSLGERMTEEAIKTSPNEPAYQITLIRMLIAQGRKVEAEQALRKLNSLNIGGRLNQDLSALRALPGLQ</sequence>
<evidence type="ECO:0000313" key="4">
    <source>
        <dbReference type="EMBL" id="MET4568512.1"/>
    </source>
</evidence>
<feature type="transmembrane region" description="Helical" evidence="3">
    <location>
        <begin position="342"/>
        <end position="363"/>
    </location>
</feature>
<feature type="transmembrane region" description="Helical" evidence="3">
    <location>
        <begin position="370"/>
        <end position="391"/>
    </location>
</feature>
<evidence type="ECO:0000256" key="2">
    <source>
        <dbReference type="ARBA" id="ARBA00022803"/>
    </source>
</evidence>
<organism evidence="4 5">
    <name type="scientific">Rhodanobacter soli</name>
    <dbReference type="NCBI Taxonomy" id="590609"/>
    <lineage>
        <taxon>Bacteria</taxon>
        <taxon>Pseudomonadati</taxon>
        <taxon>Pseudomonadota</taxon>
        <taxon>Gammaproteobacteria</taxon>
        <taxon>Lysobacterales</taxon>
        <taxon>Rhodanobacteraceae</taxon>
        <taxon>Rhodanobacter</taxon>
    </lineage>
</organism>
<dbReference type="InterPro" id="IPR052346">
    <property type="entry name" value="O-mannosyl-transferase_TMTC"/>
</dbReference>
<keyword evidence="2" id="KW-0802">TPR repeat</keyword>
<keyword evidence="3" id="KW-0472">Membrane</keyword>
<dbReference type="PANTHER" id="PTHR44227">
    <property type="match status" value="1"/>
</dbReference>
<keyword evidence="5" id="KW-1185">Reference proteome</keyword>
<evidence type="ECO:0000256" key="3">
    <source>
        <dbReference type="SAM" id="Phobius"/>
    </source>
</evidence>
<feature type="transmembrane region" description="Helical" evidence="3">
    <location>
        <begin position="202"/>
        <end position="220"/>
    </location>
</feature>
<dbReference type="RefSeq" id="WP_354547340.1">
    <property type="nucleotide sequence ID" value="NZ_JBEPSD010000001.1"/>
</dbReference>
<dbReference type="Proteomes" id="UP001549251">
    <property type="component" value="Unassembled WGS sequence"/>
</dbReference>
<comment type="caution">
    <text evidence="4">The sequence shown here is derived from an EMBL/GenBank/DDBJ whole genome shotgun (WGS) entry which is preliminary data.</text>
</comment>